<proteinExistence type="predicted"/>
<dbReference type="GO" id="GO:0003700">
    <property type="term" value="F:DNA-binding transcription factor activity"/>
    <property type="evidence" value="ECO:0007669"/>
    <property type="project" value="InterPro"/>
</dbReference>
<dbReference type="HOGENOM" id="CLU_1209719_0_0_1"/>
<evidence type="ECO:0000313" key="3">
    <source>
        <dbReference type="EMBL" id="KIV94344.1"/>
    </source>
</evidence>
<dbReference type="Gene3D" id="1.20.5.170">
    <property type="match status" value="1"/>
</dbReference>
<dbReference type="InterPro" id="IPR004827">
    <property type="entry name" value="bZIP"/>
</dbReference>
<evidence type="ECO:0000256" key="1">
    <source>
        <dbReference type="SAM" id="MobiDB-lite"/>
    </source>
</evidence>
<feature type="compositionally biased region" description="Basic and acidic residues" evidence="1">
    <location>
        <begin position="153"/>
        <end position="163"/>
    </location>
</feature>
<feature type="domain" description="BZIP" evidence="2">
    <location>
        <begin position="157"/>
        <end position="172"/>
    </location>
</feature>
<dbReference type="CDD" id="cd14688">
    <property type="entry name" value="bZIP_YAP"/>
    <property type="match status" value="1"/>
</dbReference>
<protein>
    <recommendedName>
        <fullName evidence="2">BZIP domain-containing protein</fullName>
    </recommendedName>
</protein>
<dbReference type="RefSeq" id="XP_016225918.1">
    <property type="nucleotide sequence ID" value="XM_016366400.1"/>
</dbReference>
<dbReference type="Proteomes" id="UP000054302">
    <property type="component" value="Unassembled WGS sequence"/>
</dbReference>
<dbReference type="SUPFAM" id="SSF57959">
    <property type="entry name" value="Leucine zipper domain"/>
    <property type="match status" value="1"/>
</dbReference>
<dbReference type="OrthoDB" id="4144470at2759"/>
<dbReference type="GeneID" id="27319963"/>
<keyword evidence="4" id="KW-1185">Reference proteome</keyword>
<name>A0A0D1ZK93_EXOME</name>
<reference evidence="3 4" key="1">
    <citation type="submission" date="2015-01" db="EMBL/GenBank/DDBJ databases">
        <title>The Genome Sequence of Exophiala mesophila CBS40295.</title>
        <authorList>
            <consortium name="The Broad Institute Genomics Platform"/>
            <person name="Cuomo C."/>
            <person name="de Hoog S."/>
            <person name="Gorbushina A."/>
            <person name="Stielow B."/>
            <person name="Teixiera M."/>
            <person name="Abouelleil A."/>
            <person name="Chapman S.B."/>
            <person name="Priest M."/>
            <person name="Young S.K."/>
            <person name="Wortman J."/>
            <person name="Nusbaum C."/>
            <person name="Birren B."/>
        </authorList>
    </citation>
    <scope>NUCLEOTIDE SEQUENCE [LARGE SCALE GENOMIC DNA]</scope>
    <source>
        <strain evidence="3 4">CBS 40295</strain>
    </source>
</reference>
<dbReference type="PROSITE" id="PS00036">
    <property type="entry name" value="BZIP_BASIC"/>
    <property type="match status" value="1"/>
</dbReference>
<dbReference type="EMBL" id="KN847521">
    <property type="protein sequence ID" value="KIV94344.1"/>
    <property type="molecule type" value="Genomic_DNA"/>
</dbReference>
<organism evidence="3 4">
    <name type="scientific">Exophiala mesophila</name>
    <name type="common">Black yeast-like fungus</name>
    <dbReference type="NCBI Taxonomy" id="212818"/>
    <lineage>
        <taxon>Eukaryota</taxon>
        <taxon>Fungi</taxon>
        <taxon>Dikarya</taxon>
        <taxon>Ascomycota</taxon>
        <taxon>Pezizomycotina</taxon>
        <taxon>Eurotiomycetes</taxon>
        <taxon>Chaetothyriomycetidae</taxon>
        <taxon>Chaetothyriales</taxon>
        <taxon>Herpotrichiellaceae</taxon>
        <taxon>Exophiala</taxon>
    </lineage>
</organism>
<dbReference type="AlphaFoldDB" id="A0A0D1ZK93"/>
<dbReference type="VEuPathDB" id="FungiDB:PV10_02118"/>
<accession>A0A0D1ZK93</accession>
<evidence type="ECO:0000313" key="4">
    <source>
        <dbReference type="Proteomes" id="UP000054302"/>
    </source>
</evidence>
<dbReference type="InterPro" id="IPR046347">
    <property type="entry name" value="bZIP_sf"/>
</dbReference>
<feature type="region of interest" description="Disordered" evidence="1">
    <location>
        <begin position="153"/>
        <end position="172"/>
    </location>
</feature>
<sequence length="217" mass="24674">MDAVISSISATSLDSRQYTQTPPQQHATPHIFTLPMSLPVPTEAIPISFHEIYNYGPDHAWQSENFYDPGLTIDLNVTDTFRSEDDFLPHTLDPSVVPGPMDSPLDIGSEVLIGTEAGSPNILREDSRESVCSSHPSTNNHNRTFCEVCERDKKEQRRKEQNRKAQRNHRLRSEAKVEQLRARLHAQTEEIAALREMNRLLQLDLDECRKSTEERAA</sequence>
<gene>
    <name evidence="3" type="ORF">PV10_02118</name>
</gene>
<evidence type="ECO:0000259" key="2">
    <source>
        <dbReference type="PROSITE" id="PS00036"/>
    </source>
</evidence>